<evidence type="ECO:0000313" key="4">
    <source>
        <dbReference type="Proteomes" id="UP000663505"/>
    </source>
</evidence>
<dbReference type="CDD" id="cd02440">
    <property type="entry name" value="AdoMet_MTases"/>
    <property type="match status" value="1"/>
</dbReference>
<dbReference type="RefSeq" id="WP_206655500.1">
    <property type="nucleotide sequence ID" value="NZ_CP071182.1"/>
</dbReference>
<dbReference type="InterPro" id="IPR041698">
    <property type="entry name" value="Methyltransf_25"/>
</dbReference>
<protein>
    <submittedName>
        <fullName evidence="3">Class I SAM-dependent methyltransferase</fullName>
    </submittedName>
</protein>
<reference evidence="3 4" key="1">
    <citation type="submission" date="2021-02" db="EMBL/GenBank/DDBJ databases">
        <title>Alicyclobacillus curvatus sp. nov. and Alicyclobacillus mengziensis sp. nov., two acidophilic bacteria isolated from acid mine drainage.</title>
        <authorList>
            <person name="Huang Y."/>
        </authorList>
    </citation>
    <scope>NUCLEOTIDE SEQUENCE [LARGE SCALE GENOMIC DNA]</scope>
    <source>
        <strain evidence="3 4">S30H14</strain>
    </source>
</reference>
<sequence length="246" mass="27759">MNGLPYAGFAEIYDGFMSDAPYEDWLDWLKQVDLGDRLVADVGCGTGTLTVQLAGRGASVIGIDQSSAMLTAASARAMEQRTKVTWMCQDMRALILPEQVDIILSTCDSLNYVLTENDLRDTFRRFYKALKPAGLVYFDMLGPDRVDRLTDGVWFELHDDAEVWFTSEVREGGLIEYEIHGYFESEAVPGLYQRVLEQHTEQFYPVETILRLLEETGFTVDNVLGDFGRTSPTKADRLVFTAHKRG</sequence>
<dbReference type="PANTHER" id="PTHR43861">
    <property type="entry name" value="TRANS-ACONITATE 2-METHYLTRANSFERASE-RELATED"/>
    <property type="match status" value="1"/>
</dbReference>
<dbReference type="EMBL" id="CP071182">
    <property type="protein sequence ID" value="QSO46130.1"/>
    <property type="molecule type" value="Genomic_DNA"/>
</dbReference>
<dbReference type="Gene3D" id="2.20.25.110">
    <property type="entry name" value="S-adenosyl-L-methionine-dependent methyltransferases"/>
    <property type="match status" value="1"/>
</dbReference>
<evidence type="ECO:0000313" key="3">
    <source>
        <dbReference type="EMBL" id="QSO46130.1"/>
    </source>
</evidence>
<dbReference type="AlphaFoldDB" id="A0A9X7Z6D0"/>
<dbReference type="GO" id="GO:0032259">
    <property type="term" value="P:methylation"/>
    <property type="evidence" value="ECO:0007669"/>
    <property type="project" value="UniProtKB-KW"/>
</dbReference>
<name>A0A9X7Z6D0_9BACL</name>
<dbReference type="SUPFAM" id="SSF53335">
    <property type="entry name" value="S-adenosyl-L-methionine-dependent methyltransferases"/>
    <property type="match status" value="1"/>
</dbReference>
<gene>
    <name evidence="3" type="ORF">JZ786_16615</name>
</gene>
<accession>A0A9X7Z6D0</accession>
<proteinExistence type="predicted"/>
<dbReference type="Gene3D" id="3.40.50.150">
    <property type="entry name" value="Vaccinia Virus protein VP39"/>
    <property type="match status" value="1"/>
</dbReference>
<keyword evidence="3" id="KW-0489">Methyltransferase</keyword>
<evidence type="ECO:0000259" key="2">
    <source>
        <dbReference type="Pfam" id="PF13649"/>
    </source>
</evidence>
<dbReference type="Proteomes" id="UP000663505">
    <property type="component" value="Chromosome"/>
</dbReference>
<dbReference type="InterPro" id="IPR029063">
    <property type="entry name" value="SAM-dependent_MTases_sf"/>
</dbReference>
<feature type="domain" description="Methyltransferase" evidence="2">
    <location>
        <begin position="39"/>
        <end position="134"/>
    </location>
</feature>
<keyword evidence="4" id="KW-1185">Reference proteome</keyword>
<keyword evidence="1" id="KW-0808">Transferase</keyword>
<dbReference type="Pfam" id="PF13649">
    <property type="entry name" value="Methyltransf_25"/>
    <property type="match status" value="1"/>
</dbReference>
<dbReference type="KEGG" id="afx:JZ786_16615"/>
<evidence type="ECO:0000256" key="1">
    <source>
        <dbReference type="ARBA" id="ARBA00022679"/>
    </source>
</evidence>
<dbReference type="GO" id="GO:0008168">
    <property type="term" value="F:methyltransferase activity"/>
    <property type="evidence" value="ECO:0007669"/>
    <property type="project" value="UniProtKB-KW"/>
</dbReference>
<organism evidence="3 4">
    <name type="scientific">Alicyclobacillus mengziensis</name>
    <dbReference type="NCBI Taxonomy" id="2931921"/>
    <lineage>
        <taxon>Bacteria</taxon>
        <taxon>Bacillati</taxon>
        <taxon>Bacillota</taxon>
        <taxon>Bacilli</taxon>
        <taxon>Bacillales</taxon>
        <taxon>Alicyclobacillaceae</taxon>
        <taxon>Alicyclobacillus</taxon>
    </lineage>
</organism>